<dbReference type="KEGG" id="aak:AA2016_3396"/>
<organism evidence="13 15">
    <name type="scientific">Aminobacter aminovorans</name>
    <name type="common">Chelatobacter heintzii</name>
    <dbReference type="NCBI Taxonomy" id="83263"/>
    <lineage>
        <taxon>Bacteria</taxon>
        <taxon>Pseudomonadati</taxon>
        <taxon>Pseudomonadota</taxon>
        <taxon>Alphaproteobacteria</taxon>
        <taxon>Hyphomicrobiales</taxon>
        <taxon>Phyllobacteriaceae</taxon>
        <taxon>Aminobacter</taxon>
    </lineage>
</organism>
<comment type="catalytic activity">
    <reaction evidence="2">
        <text>1-(5-phospho-beta-D-ribosyl)-ATP + H2O = 1-(5-phospho-beta-D-ribosyl)-5'-AMP + diphosphate + H(+)</text>
        <dbReference type="Rhea" id="RHEA:22828"/>
        <dbReference type="ChEBI" id="CHEBI:15377"/>
        <dbReference type="ChEBI" id="CHEBI:15378"/>
        <dbReference type="ChEBI" id="CHEBI:33019"/>
        <dbReference type="ChEBI" id="CHEBI:59457"/>
        <dbReference type="ChEBI" id="CHEBI:73183"/>
        <dbReference type="EC" id="3.6.1.31"/>
    </reaction>
</comment>
<evidence type="ECO:0000256" key="7">
    <source>
        <dbReference type="ARBA" id="ARBA00022490"/>
    </source>
</evidence>
<keyword evidence="9 11" id="KW-0378">Hydrolase</keyword>
<name>A0AAC8YPY7_AMIAI</name>
<dbReference type="Proteomes" id="UP000577697">
    <property type="component" value="Unassembled WGS sequence"/>
</dbReference>
<feature type="binding site" evidence="11">
    <location>
        <position position="93"/>
    </location>
    <ligand>
        <name>Zn(2+)</name>
        <dbReference type="ChEBI" id="CHEBI:29105"/>
        <note>ligand shared between dimeric partners</note>
    </ligand>
</feature>
<evidence type="ECO:0000256" key="4">
    <source>
        <dbReference type="ARBA" id="ARBA00005204"/>
    </source>
</evidence>
<accession>A0AAC8YPY7</accession>
<dbReference type="SUPFAM" id="SSF141734">
    <property type="entry name" value="HisI-like"/>
    <property type="match status" value="1"/>
</dbReference>
<evidence type="ECO:0000256" key="1">
    <source>
        <dbReference type="ARBA" id="ARBA00000024"/>
    </source>
</evidence>
<comment type="similarity">
    <text evidence="6">In the N-terminal section; belongs to the PRA-CH family.</text>
</comment>
<feature type="domain" description="Phosphoribosyl-AMP cyclohydrolase" evidence="12">
    <location>
        <begin position="45"/>
        <end position="120"/>
    </location>
</feature>
<dbReference type="GO" id="GO:0008270">
    <property type="term" value="F:zinc ion binding"/>
    <property type="evidence" value="ECO:0007669"/>
    <property type="project" value="UniProtKB-UniRule"/>
</dbReference>
<dbReference type="PANTHER" id="PTHR42945:SF1">
    <property type="entry name" value="HISTIDINE BIOSYNTHESIS BIFUNCTIONAL PROTEIN HIS7"/>
    <property type="match status" value="1"/>
</dbReference>
<evidence type="ECO:0000313" key="15">
    <source>
        <dbReference type="Proteomes" id="UP000075755"/>
    </source>
</evidence>
<comment type="pathway">
    <text evidence="3 11">Amino-acid biosynthesis; L-histidine biosynthesis; L-histidine from 5-phospho-alpha-D-ribose 1-diphosphate: step 3/9.</text>
</comment>
<feature type="binding site" evidence="11">
    <location>
        <position position="92"/>
    </location>
    <ligand>
        <name>Mg(2+)</name>
        <dbReference type="ChEBI" id="CHEBI:18420"/>
    </ligand>
</feature>
<dbReference type="GO" id="GO:0005737">
    <property type="term" value="C:cytoplasm"/>
    <property type="evidence" value="ECO:0007669"/>
    <property type="project" value="UniProtKB-SubCell"/>
</dbReference>
<evidence type="ECO:0000256" key="9">
    <source>
        <dbReference type="ARBA" id="ARBA00022801"/>
    </source>
</evidence>
<reference evidence="13 15" key="1">
    <citation type="submission" date="2016-03" db="EMBL/GenBank/DDBJ databases">
        <title>Complete genome of Aminobacter aminovorans KCTC 2477.</title>
        <authorList>
            <person name="Kim K.M."/>
        </authorList>
    </citation>
    <scope>NUCLEOTIDE SEQUENCE [LARGE SCALE GENOMIC DNA]</scope>
    <source>
        <strain evidence="13 15">KCTC 2477</strain>
    </source>
</reference>
<keyword evidence="11" id="KW-0460">Magnesium</keyword>
<feature type="binding site" evidence="11">
    <location>
        <position position="118"/>
    </location>
    <ligand>
        <name>Zn(2+)</name>
        <dbReference type="ChEBI" id="CHEBI:29105"/>
        <note>ligand shared between dimeric partners</note>
    </ligand>
</feature>
<dbReference type="GO" id="GO:0004636">
    <property type="term" value="F:phosphoribosyl-ATP diphosphatase activity"/>
    <property type="evidence" value="ECO:0007669"/>
    <property type="project" value="UniProtKB-EC"/>
</dbReference>
<dbReference type="PANTHER" id="PTHR42945">
    <property type="entry name" value="HISTIDINE BIOSYNTHESIS BIFUNCTIONAL PROTEIN"/>
    <property type="match status" value="1"/>
</dbReference>
<keyword evidence="11" id="KW-0862">Zinc</keyword>
<sequence length="151" mass="16785">MTLQFPEVSNDKRALEEGELFSPRFDVNGLVTAVVTDAADGMLLMVAHMNAEALALTIETGIAHYWSRSRNALWKKGETSGNFQHVEEIRTDCDQDSVWLKVKVSGHDATCHTGRRSCFYRTVGRQGSVATLSADGSDPLFDVDETYRKKT</sequence>
<dbReference type="InterPro" id="IPR026660">
    <property type="entry name" value="PRA-CH"/>
</dbReference>
<evidence type="ECO:0000313" key="14">
    <source>
        <dbReference type="EMBL" id="MBB3709091.1"/>
    </source>
</evidence>
<dbReference type="Gene3D" id="3.10.20.810">
    <property type="entry name" value="Phosphoribosyl-AMP cyclohydrolase"/>
    <property type="match status" value="1"/>
</dbReference>
<comment type="similarity">
    <text evidence="5">In the C-terminal section; belongs to the PRA-PH family.</text>
</comment>
<dbReference type="NCBIfam" id="NF000768">
    <property type="entry name" value="PRK00051.1"/>
    <property type="match status" value="1"/>
</dbReference>
<evidence type="ECO:0000259" key="12">
    <source>
        <dbReference type="Pfam" id="PF01502"/>
    </source>
</evidence>
<dbReference type="HAMAP" id="MF_01021">
    <property type="entry name" value="HisI"/>
    <property type="match status" value="1"/>
</dbReference>
<dbReference type="Pfam" id="PF01502">
    <property type="entry name" value="PRA-CH"/>
    <property type="match status" value="1"/>
</dbReference>
<protein>
    <recommendedName>
        <fullName evidence="11">Phosphoribosyl-AMP cyclohydrolase</fullName>
        <shortName evidence="11">PRA-CH</shortName>
        <ecNumber evidence="11">3.5.4.19</ecNumber>
    </recommendedName>
</protein>
<comment type="function">
    <text evidence="11">Catalyzes the hydrolysis of the adenine ring of phosphoribosyl-AMP.</text>
</comment>
<gene>
    <name evidence="11" type="primary">hisI</name>
    <name evidence="13" type="ORF">AA2016_3396</name>
    <name evidence="14" type="ORF">FHS67_005434</name>
</gene>
<dbReference type="FunFam" id="3.10.20.810:FF:000001">
    <property type="entry name" value="Histidine biosynthesis bifunctional protein HisIE"/>
    <property type="match status" value="1"/>
</dbReference>
<evidence type="ECO:0000256" key="5">
    <source>
        <dbReference type="ARBA" id="ARBA00007731"/>
    </source>
</evidence>
<keyword evidence="10 11" id="KW-0368">Histidine biosynthesis</keyword>
<dbReference type="InterPro" id="IPR002496">
    <property type="entry name" value="PRib_AMP_CycHydrolase_dom"/>
</dbReference>
<feature type="binding site" evidence="11">
    <location>
        <position position="96"/>
    </location>
    <ligand>
        <name>Mg(2+)</name>
        <dbReference type="ChEBI" id="CHEBI:18420"/>
    </ligand>
</feature>
<comment type="catalytic activity">
    <reaction evidence="1 11">
        <text>1-(5-phospho-beta-D-ribosyl)-5'-AMP + H2O = 1-(5-phospho-beta-D-ribosyl)-5-[(5-phospho-beta-D-ribosylamino)methylideneamino]imidazole-4-carboxamide</text>
        <dbReference type="Rhea" id="RHEA:20049"/>
        <dbReference type="ChEBI" id="CHEBI:15377"/>
        <dbReference type="ChEBI" id="CHEBI:58435"/>
        <dbReference type="ChEBI" id="CHEBI:59457"/>
        <dbReference type="EC" id="3.5.4.19"/>
    </reaction>
</comment>
<comment type="subcellular location">
    <subcellularLocation>
        <location evidence="11">Cytoplasm</location>
    </subcellularLocation>
</comment>
<keyword evidence="8 11" id="KW-0028">Amino-acid biosynthesis</keyword>
<keyword evidence="7 11" id="KW-0963">Cytoplasm</keyword>
<comment type="pathway">
    <text evidence="4">Amino-acid biosynthesis; L-histidine biosynthesis; L-histidine from 5-phospho-alpha-D-ribose 1-diphosphate: step 2/9.</text>
</comment>
<comment type="cofactor">
    <cofactor evidence="11">
        <name>Zn(2+)</name>
        <dbReference type="ChEBI" id="CHEBI:29105"/>
    </cofactor>
    <text evidence="11">Binds 1 zinc ion per subunit.</text>
</comment>
<evidence type="ECO:0000256" key="6">
    <source>
        <dbReference type="ARBA" id="ARBA00008299"/>
    </source>
</evidence>
<evidence type="ECO:0000256" key="10">
    <source>
        <dbReference type="ARBA" id="ARBA00023102"/>
    </source>
</evidence>
<comment type="similarity">
    <text evidence="11">Belongs to the PRA-CH family.</text>
</comment>
<dbReference type="GO" id="GO:0000287">
    <property type="term" value="F:magnesium ion binding"/>
    <property type="evidence" value="ECO:0007669"/>
    <property type="project" value="UniProtKB-UniRule"/>
</dbReference>
<evidence type="ECO:0000313" key="16">
    <source>
        <dbReference type="Proteomes" id="UP000577697"/>
    </source>
</evidence>
<keyword evidence="11" id="KW-0479">Metal-binding</keyword>
<dbReference type="GO" id="GO:0004635">
    <property type="term" value="F:phosphoribosyl-AMP cyclohydrolase activity"/>
    <property type="evidence" value="ECO:0007669"/>
    <property type="project" value="UniProtKB-UniRule"/>
</dbReference>
<reference evidence="14 16" key="2">
    <citation type="submission" date="2020-08" db="EMBL/GenBank/DDBJ databases">
        <title>Genomic Encyclopedia of Type Strains, Phase IV (KMG-IV): sequencing the most valuable type-strain genomes for metagenomic binning, comparative biology and taxonomic classification.</title>
        <authorList>
            <person name="Goeker M."/>
        </authorList>
    </citation>
    <scope>NUCLEOTIDE SEQUENCE [LARGE SCALE GENOMIC DNA]</scope>
    <source>
        <strain evidence="14 16">DSM 10368</strain>
    </source>
</reference>
<evidence type="ECO:0000313" key="13">
    <source>
        <dbReference type="EMBL" id="AMS42318.1"/>
    </source>
</evidence>
<proteinExistence type="inferred from homology"/>
<evidence type="ECO:0000256" key="8">
    <source>
        <dbReference type="ARBA" id="ARBA00022605"/>
    </source>
</evidence>
<dbReference type="AlphaFoldDB" id="A0AAC8YPY7"/>
<evidence type="ECO:0000256" key="2">
    <source>
        <dbReference type="ARBA" id="ARBA00001460"/>
    </source>
</evidence>
<evidence type="ECO:0000256" key="11">
    <source>
        <dbReference type="HAMAP-Rule" id="MF_01021"/>
    </source>
</evidence>
<dbReference type="Proteomes" id="UP000075755">
    <property type="component" value="Chromosome"/>
</dbReference>
<dbReference type="GO" id="GO:0000105">
    <property type="term" value="P:L-histidine biosynthetic process"/>
    <property type="evidence" value="ECO:0007669"/>
    <property type="project" value="UniProtKB-UniRule"/>
</dbReference>
<comment type="subunit">
    <text evidence="11">Homodimer.</text>
</comment>
<dbReference type="InterPro" id="IPR038019">
    <property type="entry name" value="PRib_AMP_CycHydrolase_sf"/>
</dbReference>
<dbReference type="EMBL" id="JACICB010000025">
    <property type="protein sequence ID" value="MBB3709091.1"/>
    <property type="molecule type" value="Genomic_DNA"/>
</dbReference>
<dbReference type="RefSeq" id="WP_067961714.1">
    <property type="nucleotide sequence ID" value="NZ_CP015005.1"/>
</dbReference>
<comment type="cofactor">
    <cofactor evidence="11">
        <name>Mg(2+)</name>
        <dbReference type="ChEBI" id="CHEBI:18420"/>
    </cofactor>
    <text evidence="11">Binds 1 Mg(2+) ion per subunit.</text>
</comment>
<feature type="binding site" evidence="11">
    <location>
        <position position="94"/>
    </location>
    <ligand>
        <name>Mg(2+)</name>
        <dbReference type="ChEBI" id="CHEBI:18420"/>
    </ligand>
</feature>
<evidence type="ECO:0000256" key="3">
    <source>
        <dbReference type="ARBA" id="ARBA00005169"/>
    </source>
</evidence>
<keyword evidence="16" id="KW-1185">Reference proteome</keyword>
<dbReference type="EMBL" id="CP015005">
    <property type="protein sequence ID" value="AMS42318.1"/>
    <property type="molecule type" value="Genomic_DNA"/>
</dbReference>
<feature type="binding site" evidence="11">
    <location>
        <position position="111"/>
    </location>
    <ligand>
        <name>Zn(2+)</name>
        <dbReference type="ChEBI" id="CHEBI:29105"/>
        <note>ligand shared between dimeric partners</note>
    </ligand>
</feature>
<dbReference type="EC" id="3.5.4.19" evidence="11"/>